<dbReference type="InterPro" id="IPR015813">
    <property type="entry name" value="Pyrv/PenolPyrv_kinase-like_dom"/>
</dbReference>
<dbReference type="OrthoDB" id="9765468at2"/>
<dbReference type="EMBL" id="CP000302">
    <property type="protein sequence ID" value="ABE55101.1"/>
    <property type="molecule type" value="Genomic_DNA"/>
</dbReference>
<feature type="binding site" evidence="19">
    <location>
        <position position="436"/>
    </location>
    <ligand>
        <name>Mg(2+)</name>
        <dbReference type="ChEBI" id="CHEBI:18420"/>
    </ligand>
</feature>
<dbReference type="Gene3D" id="3.50.30.10">
    <property type="entry name" value="Phosphohistidine domain"/>
    <property type="match status" value="1"/>
</dbReference>
<keyword evidence="12 16" id="KW-0479">Metal-binding</keyword>
<dbReference type="InterPro" id="IPR050499">
    <property type="entry name" value="PEP-utilizing_PTS_enzyme"/>
</dbReference>
<evidence type="ECO:0000259" key="20">
    <source>
        <dbReference type="Pfam" id="PF00391"/>
    </source>
</evidence>
<keyword evidence="13 16" id="KW-0418">Kinase</keyword>
<dbReference type="Pfam" id="PF02896">
    <property type="entry name" value="PEP-utilizers_C"/>
    <property type="match status" value="1"/>
</dbReference>
<dbReference type="NCBIfam" id="TIGR01417">
    <property type="entry name" value="PTS_I_fam"/>
    <property type="match status" value="1"/>
</dbReference>
<dbReference type="RefSeq" id="WP_011496258.1">
    <property type="nucleotide sequence ID" value="NC_007954.1"/>
</dbReference>
<keyword evidence="9 16" id="KW-0762">Sugar transport</keyword>
<evidence type="ECO:0000256" key="18">
    <source>
        <dbReference type="PIRSR" id="PIRSR000732-2"/>
    </source>
</evidence>
<dbReference type="PRINTS" id="PR01736">
    <property type="entry name" value="PHPHTRNFRASE"/>
</dbReference>
<comment type="subcellular location">
    <subcellularLocation>
        <location evidence="3 16">Cytoplasm</location>
    </subcellularLocation>
</comment>
<dbReference type="Gene3D" id="3.20.20.60">
    <property type="entry name" value="Phosphoenolpyruvate-binding domains"/>
    <property type="match status" value="1"/>
</dbReference>
<evidence type="ECO:0000256" key="10">
    <source>
        <dbReference type="ARBA" id="ARBA00022679"/>
    </source>
</evidence>
<evidence type="ECO:0000256" key="14">
    <source>
        <dbReference type="ARBA" id="ARBA00022842"/>
    </source>
</evidence>
<evidence type="ECO:0000259" key="22">
    <source>
        <dbReference type="Pfam" id="PF05524"/>
    </source>
</evidence>
<keyword evidence="14 16" id="KW-0460">Magnesium</keyword>
<dbReference type="InterPro" id="IPR024692">
    <property type="entry name" value="PTS_EI"/>
</dbReference>
<dbReference type="Gene3D" id="1.10.274.10">
    <property type="entry name" value="PtsI, HPr-binding domain"/>
    <property type="match status" value="1"/>
</dbReference>
<evidence type="ECO:0000256" key="1">
    <source>
        <dbReference type="ARBA" id="ARBA00000683"/>
    </source>
</evidence>
<evidence type="ECO:0000256" key="12">
    <source>
        <dbReference type="ARBA" id="ARBA00022723"/>
    </source>
</evidence>
<name>Q12N75_SHEDO</name>
<evidence type="ECO:0000259" key="21">
    <source>
        <dbReference type="Pfam" id="PF02896"/>
    </source>
</evidence>
<evidence type="ECO:0000256" key="8">
    <source>
        <dbReference type="ARBA" id="ARBA00022490"/>
    </source>
</evidence>
<feature type="domain" description="Phosphotransferase system enzyme I N-terminal" evidence="22">
    <location>
        <begin position="4"/>
        <end position="125"/>
    </location>
</feature>
<feature type="binding site" evidence="18">
    <location>
        <begin position="459"/>
        <end position="460"/>
    </location>
    <ligand>
        <name>phosphoenolpyruvate</name>
        <dbReference type="ChEBI" id="CHEBI:58702"/>
    </ligand>
</feature>
<dbReference type="STRING" id="318161.Sden_1817"/>
<dbReference type="HOGENOM" id="CLU_007308_7_0_6"/>
<keyword evidence="11 16" id="KW-0598">Phosphotransferase system</keyword>
<reference evidence="23 24" key="1">
    <citation type="submission" date="2006-03" db="EMBL/GenBank/DDBJ databases">
        <title>Complete sequence of Shewanella denitrificans OS217.</title>
        <authorList>
            <consortium name="US DOE Joint Genome Institute"/>
            <person name="Copeland A."/>
            <person name="Lucas S."/>
            <person name="Lapidus A."/>
            <person name="Barry K."/>
            <person name="Detter J.C."/>
            <person name="Glavina del Rio T."/>
            <person name="Hammon N."/>
            <person name="Israni S."/>
            <person name="Dalin E."/>
            <person name="Tice H."/>
            <person name="Pitluck S."/>
            <person name="Brettin T."/>
            <person name="Bruce D."/>
            <person name="Han C."/>
            <person name="Tapia R."/>
            <person name="Gilna P."/>
            <person name="Kiss H."/>
            <person name="Schmutz J."/>
            <person name="Larimer F."/>
            <person name="Land M."/>
            <person name="Hauser L."/>
            <person name="Kyrpides N."/>
            <person name="Lykidis A."/>
            <person name="Richardson P."/>
        </authorList>
    </citation>
    <scope>NUCLEOTIDE SEQUENCE [LARGE SCALE GENOMIC DNA]</scope>
    <source>
        <strain evidence="24">OS217 / ATCC BAA-1090 / DSM 15013</strain>
    </source>
</reference>
<dbReference type="GO" id="GO:0005737">
    <property type="term" value="C:cytoplasm"/>
    <property type="evidence" value="ECO:0007669"/>
    <property type="project" value="UniProtKB-SubCell"/>
</dbReference>
<dbReference type="SUPFAM" id="SSF47831">
    <property type="entry name" value="Enzyme I of the PEP:sugar phosphotransferase system HPr-binding (sub)domain"/>
    <property type="match status" value="1"/>
</dbReference>
<evidence type="ECO:0000256" key="13">
    <source>
        <dbReference type="ARBA" id="ARBA00022777"/>
    </source>
</evidence>
<protein>
    <recommendedName>
        <fullName evidence="6 16">Phosphoenolpyruvate-protein phosphotransferase</fullName>
        <ecNumber evidence="5 16">2.7.3.9</ecNumber>
    </recommendedName>
    <alternativeName>
        <fullName evidence="15 16">Phosphotransferase system, enzyme I</fullName>
    </alternativeName>
</protein>
<evidence type="ECO:0000256" key="19">
    <source>
        <dbReference type="PIRSR" id="PIRSR000732-3"/>
    </source>
</evidence>
<dbReference type="InterPro" id="IPR040442">
    <property type="entry name" value="Pyrv_kinase-like_dom_sf"/>
</dbReference>
<feature type="domain" description="PEP-utilising enzyme C-terminal" evidence="21">
    <location>
        <begin position="259"/>
        <end position="542"/>
    </location>
</feature>
<dbReference type="SUPFAM" id="SSF51621">
    <property type="entry name" value="Phosphoenolpyruvate/pyruvate domain"/>
    <property type="match status" value="1"/>
</dbReference>
<organism evidence="23 24">
    <name type="scientific">Shewanella denitrificans (strain OS217 / ATCC BAA-1090 / DSM 15013)</name>
    <dbReference type="NCBI Taxonomy" id="318161"/>
    <lineage>
        <taxon>Bacteria</taxon>
        <taxon>Pseudomonadati</taxon>
        <taxon>Pseudomonadota</taxon>
        <taxon>Gammaproteobacteria</taxon>
        <taxon>Alteromonadales</taxon>
        <taxon>Shewanellaceae</taxon>
        <taxon>Shewanella</taxon>
    </lineage>
</organism>
<accession>Q12N75</accession>
<evidence type="ECO:0000256" key="11">
    <source>
        <dbReference type="ARBA" id="ARBA00022683"/>
    </source>
</evidence>
<dbReference type="GO" id="GO:0046872">
    <property type="term" value="F:metal ion binding"/>
    <property type="evidence" value="ECO:0007669"/>
    <property type="project" value="UniProtKB-KW"/>
</dbReference>
<dbReference type="PIRSF" id="PIRSF000732">
    <property type="entry name" value="PTS_enzyme_I"/>
    <property type="match status" value="1"/>
</dbReference>
<evidence type="ECO:0000256" key="4">
    <source>
        <dbReference type="ARBA" id="ARBA00007837"/>
    </source>
</evidence>
<keyword evidence="7 16" id="KW-0813">Transport</keyword>
<comment type="similarity">
    <text evidence="4 16">Belongs to the PEP-utilizing enzyme family.</text>
</comment>
<dbReference type="SUPFAM" id="SSF52009">
    <property type="entry name" value="Phosphohistidine domain"/>
    <property type="match status" value="1"/>
</dbReference>
<proteinExistence type="inferred from homology"/>
<feature type="binding site" evidence="18">
    <location>
        <position position="470"/>
    </location>
    <ligand>
        <name>phosphoenolpyruvate</name>
        <dbReference type="ChEBI" id="CHEBI:58702"/>
    </ligand>
</feature>
<feature type="domain" description="PEP-utilising enzyme mobile" evidence="20">
    <location>
        <begin position="152"/>
        <end position="231"/>
    </location>
</feature>
<feature type="binding site" evidence="18">
    <location>
        <position position="302"/>
    </location>
    <ligand>
        <name>phosphoenolpyruvate</name>
        <dbReference type="ChEBI" id="CHEBI:58702"/>
    </ligand>
</feature>
<dbReference type="InterPro" id="IPR008731">
    <property type="entry name" value="PTS_EIN"/>
</dbReference>
<evidence type="ECO:0000256" key="6">
    <source>
        <dbReference type="ARBA" id="ARBA00016544"/>
    </source>
</evidence>
<dbReference type="KEGG" id="sdn:Sden_1817"/>
<gene>
    <name evidence="23" type="ordered locus">Sden_1817</name>
</gene>
<sequence>MPITGTLVSSGIAFGEARLIPAHKHSLDVRLISPTGIIKEQIKLKGAIKQLCQHLRHCQGNFAPEQDTFELIDADILLLEDPELHHALNEHIDKFRFSAQVAVDRIFTQQADELAQLDDPYLANRSLDIRSLGQRLINALNGDLALDLSAITQDCIILAQDLTPAEFGQLPLQFIKGLVLQTGSVTSHTAILARAADIPTLVNCQWQDGPHSGSNLGIKNGDKLILDAIAGELFNDPSPDLQTKLQQKYQAEQQRRQALAQYKCRPSETRDGHQVSIRANVGDLNDVLRLTDTGAQGVGLFRTEFLLIHAKQVPTEQQQYQLYCDALHSLDGQVLTIRTFDIGADKALPCLNQAKEDNPALGLRGIRYSLAQPSLLQPQLRAVLRAANHGPIRLMFPMLNQLEELELLIGQIELCKAQLIEQEKGFGELSLGIVIETPAAVLNLPSLLPLLDFVSIGSNDLSQYTQAVDRTNSALTKNFSPLSPPVLKLIAMTVECCKAQNKPISLCGELASDPKLTPLLVGLGINELSVTPGQILEVKAALCLGEFGGDSGFYAHGKDALSKSRMLDLAQCVSDYNQ</sequence>
<evidence type="ECO:0000313" key="24">
    <source>
        <dbReference type="Proteomes" id="UP000001982"/>
    </source>
</evidence>
<dbReference type="AlphaFoldDB" id="Q12N75"/>
<evidence type="ECO:0000256" key="17">
    <source>
        <dbReference type="PIRSR" id="PIRSR000732-1"/>
    </source>
</evidence>
<dbReference type="Pfam" id="PF05524">
    <property type="entry name" value="PEP-utilisers_N"/>
    <property type="match status" value="1"/>
</dbReference>
<dbReference type="PANTHER" id="PTHR46244">
    <property type="entry name" value="PHOSPHOENOLPYRUVATE-PROTEIN PHOSPHOTRANSFERASE"/>
    <property type="match status" value="1"/>
</dbReference>
<dbReference type="PANTHER" id="PTHR46244:SF6">
    <property type="entry name" value="PHOSPHOENOLPYRUVATE-PROTEIN PHOSPHOTRANSFERASE"/>
    <property type="match status" value="1"/>
</dbReference>
<keyword evidence="23" id="KW-0670">Pyruvate</keyword>
<comment type="catalytic activity">
    <reaction evidence="1 16">
        <text>L-histidyl-[protein] + phosphoenolpyruvate = N(pros)-phospho-L-histidyl-[protein] + pyruvate</text>
        <dbReference type="Rhea" id="RHEA:23880"/>
        <dbReference type="Rhea" id="RHEA-COMP:9745"/>
        <dbReference type="Rhea" id="RHEA-COMP:9746"/>
        <dbReference type="ChEBI" id="CHEBI:15361"/>
        <dbReference type="ChEBI" id="CHEBI:29979"/>
        <dbReference type="ChEBI" id="CHEBI:58702"/>
        <dbReference type="ChEBI" id="CHEBI:64837"/>
        <dbReference type="EC" id="2.7.3.9"/>
    </reaction>
</comment>
<comment type="cofactor">
    <cofactor evidence="2 16 19">
        <name>Mg(2+)</name>
        <dbReference type="ChEBI" id="CHEBI:18420"/>
    </cofactor>
</comment>
<dbReference type="InterPro" id="IPR000121">
    <property type="entry name" value="PEP_util_C"/>
</dbReference>
<dbReference type="InterPro" id="IPR006318">
    <property type="entry name" value="PTS_EI-like"/>
</dbReference>
<dbReference type="GO" id="GO:0008965">
    <property type="term" value="F:phosphoenolpyruvate-protein phosphotransferase activity"/>
    <property type="evidence" value="ECO:0007669"/>
    <property type="project" value="UniProtKB-EC"/>
</dbReference>
<feature type="binding site" evidence="18">
    <location>
        <position position="338"/>
    </location>
    <ligand>
        <name>phosphoenolpyruvate</name>
        <dbReference type="ChEBI" id="CHEBI:58702"/>
    </ligand>
</feature>
<feature type="active site" description="Proton donor" evidence="17">
    <location>
        <position position="507"/>
    </location>
</feature>
<evidence type="ECO:0000256" key="7">
    <source>
        <dbReference type="ARBA" id="ARBA00022448"/>
    </source>
</evidence>
<dbReference type="GO" id="GO:0016301">
    <property type="term" value="F:kinase activity"/>
    <property type="evidence" value="ECO:0007669"/>
    <property type="project" value="UniProtKB-KW"/>
</dbReference>
<evidence type="ECO:0000256" key="5">
    <source>
        <dbReference type="ARBA" id="ARBA00012232"/>
    </source>
</evidence>
<keyword evidence="24" id="KW-1185">Reference proteome</keyword>
<dbReference type="InterPro" id="IPR036618">
    <property type="entry name" value="PtsI_HPr-bd_sf"/>
</dbReference>
<evidence type="ECO:0000256" key="9">
    <source>
        <dbReference type="ARBA" id="ARBA00022597"/>
    </source>
</evidence>
<evidence type="ECO:0000313" key="23">
    <source>
        <dbReference type="EMBL" id="ABE55101.1"/>
    </source>
</evidence>
<dbReference type="InterPro" id="IPR008279">
    <property type="entry name" value="PEP-util_enz_mobile_dom"/>
</dbReference>
<evidence type="ECO:0000256" key="2">
    <source>
        <dbReference type="ARBA" id="ARBA00001946"/>
    </source>
</evidence>
<feature type="binding site" evidence="19">
    <location>
        <position position="460"/>
    </location>
    <ligand>
        <name>Mg(2+)</name>
        <dbReference type="ChEBI" id="CHEBI:18420"/>
    </ligand>
</feature>
<keyword evidence="8 16" id="KW-0963">Cytoplasm</keyword>
<evidence type="ECO:0000256" key="15">
    <source>
        <dbReference type="ARBA" id="ARBA00033235"/>
    </source>
</evidence>
<dbReference type="GO" id="GO:0009401">
    <property type="term" value="P:phosphoenolpyruvate-dependent sugar phosphotransferase system"/>
    <property type="evidence" value="ECO:0007669"/>
    <property type="project" value="UniProtKB-KW"/>
</dbReference>
<dbReference type="eggNOG" id="COG1080">
    <property type="taxonomic scope" value="Bacteria"/>
</dbReference>
<dbReference type="Pfam" id="PF00391">
    <property type="entry name" value="PEP-utilizers"/>
    <property type="match status" value="1"/>
</dbReference>
<dbReference type="EC" id="2.7.3.9" evidence="5 16"/>
<dbReference type="Proteomes" id="UP000001982">
    <property type="component" value="Chromosome"/>
</dbReference>
<evidence type="ECO:0000256" key="3">
    <source>
        <dbReference type="ARBA" id="ARBA00004496"/>
    </source>
</evidence>
<keyword evidence="10 16" id="KW-0808">Transferase</keyword>
<comment type="function">
    <text evidence="16">General (non sugar-specific) component of the phosphoenolpyruvate-dependent sugar phosphotransferase system (sugar PTS). This major carbohydrate active-transport system catalyzes the phosphorylation of incoming sugar substrates concomitantly with their translocation across the cell membrane. Enzyme I transfers the phosphoryl group from phosphoenolpyruvate (PEP) to the phosphoryl carrier protein (HPr).</text>
</comment>
<feature type="active site" description="Tele-phosphohistidine intermediate" evidence="17">
    <location>
        <position position="188"/>
    </location>
</feature>
<evidence type="ECO:0000256" key="16">
    <source>
        <dbReference type="PIRNR" id="PIRNR000732"/>
    </source>
</evidence>
<dbReference type="InterPro" id="IPR036637">
    <property type="entry name" value="Phosphohistidine_dom_sf"/>
</dbReference>